<gene>
    <name evidence="1" type="ORF">ACFFUQ_01290</name>
</gene>
<sequence length="214" mass="24453">MTEFKNYYGTDPGWGTAARRVLFNAACKYLGINPTQAENIFGVGFHSILQSSSVQLSGEILNKVKKDPAILNKQREIVATIKNDARYKVKFIEDKITNSFAIQLGGQRARGEMWKQALEFWKWRTEYSATWEMAFDELTWAIRSVNVKYSYIADSNGDITISYNLTDTLDLRPSWGDRSMEYNAICCVLGFMYHDVLGGSDELQVKANWKTIIK</sequence>
<dbReference type="EMBL" id="JBHMEX010000005">
    <property type="protein sequence ID" value="MFB9062636.1"/>
    <property type="molecule type" value="Genomic_DNA"/>
</dbReference>
<protein>
    <submittedName>
        <fullName evidence="1">Uncharacterized protein</fullName>
    </submittedName>
</protein>
<dbReference type="RefSeq" id="WP_290262582.1">
    <property type="nucleotide sequence ID" value="NZ_JAUFQQ010000003.1"/>
</dbReference>
<organism evidence="1 2">
    <name type="scientific">Flavobacterium branchiarum</name>
    <dbReference type="NCBI Taxonomy" id="1114870"/>
    <lineage>
        <taxon>Bacteria</taxon>
        <taxon>Pseudomonadati</taxon>
        <taxon>Bacteroidota</taxon>
        <taxon>Flavobacteriia</taxon>
        <taxon>Flavobacteriales</taxon>
        <taxon>Flavobacteriaceae</taxon>
        <taxon>Flavobacterium</taxon>
    </lineage>
</organism>
<reference evidence="1 2" key="1">
    <citation type="submission" date="2024-09" db="EMBL/GenBank/DDBJ databases">
        <authorList>
            <person name="Sun Q."/>
            <person name="Mori K."/>
        </authorList>
    </citation>
    <scope>NUCLEOTIDE SEQUENCE [LARGE SCALE GENOMIC DNA]</scope>
    <source>
        <strain evidence="1 2">CECT 7908</strain>
    </source>
</reference>
<accession>A0ABV5FGG6</accession>
<keyword evidence="2" id="KW-1185">Reference proteome</keyword>
<evidence type="ECO:0000313" key="2">
    <source>
        <dbReference type="Proteomes" id="UP001589589"/>
    </source>
</evidence>
<dbReference type="Proteomes" id="UP001589589">
    <property type="component" value="Unassembled WGS sequence"/>
</dbReference>
<proteinExistence type="predicted"/>
<name>A0ABV5FGG6_9FLAO</name>
<comment type="caution">
    <text evidence="1">The sequence shown here is derived from an EMBL/GenBank/DDBJ whole genome shotgun (WGS) entry which is preliminary data.</text>
</comment>
<evidence type="ECO:0000313" key="1">
    <source>
        <dbReference type="EMBL" id="MFB9062636.1"/>
    </source>
</evidence>